<organism evidence="1 2">
    <name type="scientific">Salipiger marinus</name>
    <dbReference type="NCBI Taxonomy" id="555512"/>
    <lineage>
        <taxon>Bacteria</taxon>
        <taxon>Pseudomonadati</taxon>
        <taxon>Pseudomonadota</taxon>
        <taxon>Alphaproteobacteria</taxon>
        <taxon>Rhodobacterales</taxon>
        <taxon>Roseobacteraceae</taxon>
        <taxon>Salipiger</taxon>
    </lineage>
</organism>
<keyword evidence="2" id="KW-1185">Reference proteome</keyword>
<evidence type="ECO:0000313" key="1">
    <source>
        <dbReference type="EMBL" id="SDI69901.1"/>
    </source>
</evidence>
<dbReference type="AlphaFoldDB" id="A0A1G8MPL9"/>
<name>A0A1G8MPL9_9RHOB</name>
<evidence type="ECO:0000313" key="2">
    <source>
        <dbReference type="Proteomes" id="UP000199093"/>
    </source>
</evidence>
<dbReference type="RefSeq" id="WP_089846953.1">
    <property type="nucleotide sequence ID" value="NZ_FNEJ01000008.1"/>
</dbReference>
<protein>
    <submittedName>
        <fullName evidence="1">Uncharacterized protein</fullName>
    </submittedName>
</protein>
<gene>
    <name evidence="1" type="ORF">SAMN04487993_1008191</name>
</gene>
<sequence>MREHDLIRCYFNGSALVPDGNFATAALNDRLGAGEVVFVDLDPERSAKSHKHAFAFVRTAWLNLPDQLKDAPYAGSPDHLRKHALIATGFRNVEMMPCDTAARAECAAQMMGRIARNLDGYAVTVVDGRVAYCLTAESQSLKAMGGRRFQDSKQAILDWLADLLGVTPDDLARMGRKEAA</sequence>
<dbReference type="STRING" id="555512.SAMN04487993_1008191"/>
<dbReference type="OrthoDB" id="8163630at2"/>
<reference evidence="1 2" key="1">
    <citation type="submission" date="2016-10" db="EMBL/GenBank/DDBJ databases">
        <authorList>
            <person name="de Groot N.N."/>
        </authorList>
    </citation>
    <scope>NUCLEOTIDE SEQUENCE [LARGE SCALE GENOMIC DNA]</scope>
    <source>
        <strain evidence="1 2">DSM 26424</strain>
    </source>
</reference>
<proteinExistence type="predicted"/>
<dbReference type="EMBL" id="FNEJ01000008">
    <property type="protein sequence ID" value="SDI69901.1"/>
    <property type="molecule type" value="Genomic_DNA"/>
</dbReference>
<dbReference type="Proteomes" id="UP000199093">
    <property type="component" value="Unassembled WGS sequence"/>
</dbReference>
<accession>A0A1G8MPL9</accession>